<dbReference type="AlphaFoldDB" id="A0A085NTF3"/>
<sequence>MVVCKVTAHWWNRRQFCPIDARSKWTTRRRCFKRIANAIALKDILSVNTNDDNDSDDQLLLLPLLRRSPFSRLL</sequence>
<proteinExistence type="predicted"/>
<dbReference type="Proteomes" id="UP000030758">
    <property type="component" value="Unassembled WGS sequence"/>
</dbReference>
<gene>
    <name evidence="1" type="ORF">M514_15153</name>
</gene>
<evidence type="ECO:0000313" key="1">
    <source>
        <dbReference type="EMBL" id="KFD72749.1"/>
    </source>
</evidence>
<organism evidence="1">
    <name type="scientific">Trichuris suis</name>
    <name type="common">pig whipworm</name>
    <dbReference type="NCBI Taxonomy" id="68888"/>
    <lineage>
        <taxon>Eukaryota</taxon>
        <taxon>Metazoa</taxon>
        <taxon>Ecdysozoa</taxon>
        <taxon>Nematoda</taxon>
        <taxon>Enoplea</taxon>
        <taxon>Dorylaimia</taxon>
        <taxon>Trichinellida</taxon>
        <taxon>Trichuridae</taxon>
        <taxon>Trichuris</taxon>
    </lineage>
</organism>
<name>A0A085NTF3_9BILA</name>
<accession>A0A085NTF3</accession>
<reference evidence="1" key="1">
    <citation type="journal article" date="2014" name="Nat. Genet.">
        <title>Genome and transcriptome of the porcine whipworm Trichuris suis.</title>
        <authorList>
            <person name="Jex A.R."/>
            <person name="Nejsum P."/>
            <person name="Schwarz E.M."/>
            <person name="Hu L."/>
            <person name="Young N.D."/>
            <person name="Hall R.S."/>
            <person name="Korhonen P.K."/>
            <person name="Liao S."/>
            <person name="Thamsborg S."/>
            <person name="Xia J."/>
            <person name="Xu P."/>
            <person name="Wang S."/>
            <person name="Scheerlinck J.P."/>
            <person name="Hofmann A."/>
            <person name="Sternberg P.W."/>
            <person name="Wang J."/>
            <person name="Gasser R.B."/>
        </authorList>
    </citation>
    <scope>NUCLEOTIDE SEQUENCE [LARGE SCALE GENOMIC DNA]</scope>
    <source>
        <strain evidence="1">DCEP-RM93F</strain>
    </source>
</reference>
<protein>
    <submittedName>
        <fullName evidence="1">Uncharacterized protein</fullName>
    </submittedName>
</protein>
<dbReference type="EMBL" id="KL367476">
    <property type="protein sequence ID" value="KFD72749.1"/>
    <property type="molecule type" value="Genomic_DNA"/>
</dbReference>